<sequence>MKQEPALHVPRHSRPAPHAKAVIIGLIAGFGGGLASLGGGTLLIPLLTGLLRLDALDARGTALAVALVNAITAGAAYAIKGKIVWSALLWAGVPSLFVAPVAARMSRNWPVRGLRIVFGVVVILGGAALLAVGTSPPHGFATSWSTIYLIFVGVFSGAVAGIVGVSGGPVLAPLFVLGLGMPQALAQGTSLITRLPSTVSGLLENAIEHNVRWALLPWLAVGGLIGALIGAHAAMALPEHLLRMLFACLLIALGIFEILDRPGHRHPPHHHDPYP</sequence>
<proteinExistence type="inferred from homology"/>
<feature type="transmembrane region" description="Helical" evidence="6">
    <location>
        <begin position="115"/>
        <end position="134"/>
    </location>
</feature>
<dbReference type="KEGG" id="aaeo:BJI67_08820"/>
<evidence type="ECO:0000256" key="6">
    <source>
        <dbReference type="RuleBase" id="RU363041"/>
    </source>
</evidence>
<feature type="transmembrane region" description="Helical" evidence="6">
    <location>
        <begin position="60"/>
        <end position="79"/>
    </location>
</feature>
<dbReference type="PANTHER" id="PTHR43701">
    <property type="entry name" value="MEMBRANE TRANSPORTER PROTEIN MJ0441-RELATED"/>
    <property type="match status" value="1"/>
</dbReference>
<dbReference type="AlphaFoldDB" id="A0A1D8K885"/>
<accession>A0A1D8K885</accession>
<keyword evidence="6" id="KW-1003">Cell membrane</keyword>
<feature type="transmembrane region" description="Helical" evidence="6">
    <location>
        <begin position="21"/>
        <end position="48"/>
    </location>
</feature>
<evidence type="ECO:0000313" key="7">
    <source>
        <dbReference type="EMBL" id="AOV17148.1"/>
    </source>
</evidence>
<evidence type="ECO:0000256" key="4">
    <source>
        <dbReference type="ARBA" id="ARBA00022989"/>
    </source>
</evidence>
<dbReference type="PANTHER" id="PTHR43701:SF2">
    <property type="entry name" value="MEMBRANE TRANSPORTER PROTEIN YJNA-RELATED"/>
    <property type="match status" value="1"/>
</dbReference>
<feature type="transmembrane region" description="Helical" evidence="6">
    <location>
        <begin position="146"/>
        <end position="165"/>
    </location>
</feature>
<dbReference type="Pfam" id="PF01925">
    <property type="entry name" value="TauE"/>
    <property type="match status" value="1"/>
</dbReference>
<organism evidence="7 8">
    <name type="scientific">Acidihalobacter aeolianus</name>
    <dbReference type="NCBI Taxonomy" id="2792603"/>
    <lineage>
        <taxon>Bacteria</taxon>
        <taxon>Pseudomonadati</taxon>
        <taxon>Pseudomonadota</taxon>
        <taxon>Gammaproteobacteria</taxon>
        <taxon>Chromatiales</taxon>
        <taxon>Ectothiorhodospiraceae</taxon>
        <taxon>Acidihalobacter</taxon>
    </lineage>
</organism>
<comment type="similarity">
    <text evidence="2 6">Belongs to the 4-toluene sulfonate uptake permease (TSUP) (TC 2.A.102) family.</text>
</comment>
<evidence type="ECO:0000256" key="3">
    <source>
        <dbReference type="ARBA" id="ARBA00022692"/>
    </source>
</evidence>
<keyword evidence="4 6" id="KW-1133">Transmembrane helix</keyword>
<feature type="transmembrane region" description="Helical" evidence="6">
    <location>
        <begin position="84"/>
        <end position="103"/>
    </location>
</feature>
<evidence type="ECO:0000256" key="1">
    <source>
        <dbReference type="ARBA" id="ARBA00004141"/>
    </source>
</evidence>
<dbReference type="InterPro" id="IPR051598">
    <property type="entry name" value="TSUP/Inactive_protease-like"/>
</dbReference>
<gene>
    <name evidence="7" type="ORF">BJI67_08820</name>
</gene>
<dbReference type="GO" id="GO:0005886">
    <property type="term" value="C:plasma membrane"/>
    <property type="evidence" value="ECO:0007669"/>
    <property type="project" value="UniProtKB-SubCell"/>
</dbReference>
<evidence type="ECO:0000256" key="2">
    <source>
        <dbReference type="ARBA" id="ARBA00009142"/>
    </source>
</evidence>
<comment type="subcellular location">
    <subcellularLocation>
        <location evidence="6">Cell membrane</location>
        <topology evidence="6">Multi-pass membrane protein</topology>
    </subcellularLocation>
    <subcellularLocation>
        <location evidence="1">Membrane</location>
        <topology evidence="1">Multi-pass membrane protein</topology>
    </subcellularLocation>
</comment>
<name>A0A1D8K885_9GAMM</name>
<dbReference type="InterPro" id="IPR002781">
    <property type="entry name" value="TM_pro_TauE-like"/>
</dbReference>
<feature type="transmembrane region" description="Helical" evidence="6">
    <location>
        <begin position="171"/>
        <end position="192"/>
    </location>
</feature>
<feature type="transmembrane region" description="Helical" evidence="6">
    <location>
        <begin position="241"/>
        <end position="259"/>
    </location>
</feature>
<feature type="transmembrane region" description="Helical" evidence="6">
    <location>
        <begin position="213"/>
        <end position="235"/>
    </location>
</feature>
<protein>
    <recommendedName>
        <fullName evidence="6">Probable membrane transporter protein</fullName>
    </recommendedName>
</protein>
<evidence type="ECO:0000256" key="5">
    <source>
        <dbReference type="ARBA" id="ARBA00023136"/>
    </source>
</evidence>
<keyword evidence="5 6" id="KW-0472">Membrane</keyword>
<dbReference type="RefSeq" id="WP_070072719.1">
    <property type="nucleotide sequence ID" value="NZ_CP017448.1"/>
</dbReference>
<evidence type="ECO:0000313" key="8">
    <source>
        <dbReference type="Proteomes" id="UP000095342"/>
    </source>
</evidence>
<dbReference type="Proteomes" id="UP000095342">
    <property type="component" value="Chromosome"/>
</dbReference>
<keyword evidence="8" id="KW-1185">Reference proteome</keyword>
<keyword evidence="3 6" id="KW-0812">Transmembrane</keyword>
<reference evidence="7 8" key="1">
    <citation type="submission" date="2016-09" db="EMBL/GenBank/DDBJ databases">
        <title>Acidihalobacter prosperus V6 (DSM14174).</title>
        <authorList>
            <person name="Khaleque H.N."/>
            <person name="Ramsay J.P."/>
            <person name="Murphy R.J.T."/>
            <person name="Kaksonen A.H."/>
            <person name="Boxall N.J."/>
            <person name="Watkin E.L.J."/>
        </authorList>
    </citation>
    <scope>NUCLEOTIDE SEQUENCE [LARGE SCALE GENOMIC DNA]</scope>
    <source>
        <strain evidence="7 8">V6</strain>
    </source>
</reference>
<dbReference type="EMBL" id="CP017448">
    <property type="protein sequence ID" value="AOV17148.1"/>
    <property type="molecule type" value="Genomic_DNA"/>
</dbReference>